<evidence type="ECO:0000313" key="1">
    <source>
        <dbReference type="EMBL" id="KAG2564765.1"/>
    </source>
</evidence>
<dbReference type="Proteomes" id="UP000823388">
    <property type="component" value="Chromosome 7N"/>
</dbReference>
<proteinExistence type="predicted"/>
<reference evidence="1" key="1">
    <citation type="submission" date="2020-05" db="EMBL/GenBank/DDBJ databases">
        <title>WGS assembly of Panicum virgatum.</title>
        <authorList>
            <person name="Lovell J.T."/>
            <person name="Jenkins J."/>
            <person name="Shu S."/>
            <person name="Juenger T.E."/>
            <person name="Schmutz J."/>
        </authorList>
    </citation>
    <scope>NUCLEOTIDE SEQUENCE</scope>
    <source>
        <strain evidence="1">AP13</strain>
    </source>
</reference>
<accession>A0A8T0PUK7</accession>
<dbReference type="EMBL" id="CM029050">
    <property type="protein sequence ID" value="KAG2564765.1"/>
    <property type="molecule type" value="Genomic_DNA"/>
</dbReference>
<protein>
    <submittedName>
        <fullName evidence="1">Uncharacterized protein</fullName>
    </submittedName>
</protein>
<keyword evidence="2" id="KW-1185">Reference proteome</keyword>
<comment type="caution">
    <text evidence="1">The sequence shown here is derived from an EMBL/GenBank/DDBJ whole genome shotgun (WGS) entry which is preliminary data.</text>
</comment>
<name>A0A8T0PUK7_PANVG</name>
<gene>
    <name evidence="1" type="ORF">PVAP13_7NG048589</name>
</gene>
<dbReference type="AlphaFoldDB" id="A0A8T0PUK7"/>
<evidence type="ECO:0000313" key="2">
    <source>
        <dbReference type="Proteomes" id="UP000823388"/>
    </source>
</evidence>
<sequence length="294" mass="32689">MVYQTAEQQSWPVAWQQYRLATGQREIESETFAEPAQIDERDGRFDSKLLISQEAEESEAILLEVQVSAAGSNSNSRYEKGKKFEQIIKERTSARDTSTTPGIGVSVQPLPSFLAQNIPVCSTASLLVTSSVQRRSFTIPTGFVPDPSLGTSRECMSLHGTETVAGTKNAIVSSIARRLQFASRVSRSLFSPTQPSVQILQLAGCQLQTSTPSPMGYKPHQTDSWQPEASIHIRNIRRLIGSKLNQYTISTRKADVTICSRVLAITFTKYNREFCSSLWDPGGQNCKCIKYRNR</sequence>
<organism evidence="1 2">
    <name type="scientific">Panicum virgatum</name>
    <name type="common">Blackwell switchgrass</name>
    <dbReference type="NCBI Taxonomy" id="38727"/>
    <lineage>
        <taxon>Eukaryota</taxon>
        <taxon>Viridiplantae</taxon>
        <taxon>Streptophyta</taxon>
        <taxon>Embryophyta</taxon>
        <taxon>Tracheophyta</taxon>
        <taxon>Spermatophyta</taxon>
        <taxon>Magnoliopsida</taxon>
        <taxon>Liliopsida</taxon>
        <taxon>Poales</taxon>
        <taxon>Poaceae</taxon>
        <taxon>PACMAD clade</taxon>
        <taxon>Panicoideae</taxon>
        <taxon>Panicodae</taxon>
        <taxon>Paniceae</taxon>
        <taxon>Panicinae</taxon>
        <taxon>Panicum</taxon>
        <taxon>Panicum sect. Hiantes</taxon>
    </lineage>
</organism>